<keyword evidence="2" id="KW-0732">Signal</keyword>
<dbReference type="EMBL" id="CP005990">
    <property type="protein sequence ID" value="AGY91473.1"/>
    <property type="molecule type" value="Genomic_DNA"/>
</dbReference>
<dbReference type="HOGENOM" id="CLU_1420669_0_0_6"/>
<sequence length="191" mass="19908">MSRLTIVLAALLLSGCGLFSTEPDDAEQAAERLRQPPDVLADARSGGSSPSEDDADTGQQADAAMDAPLGSVDGQPVLDLGLPFNAAWAVVGRAIDRVGFELLGSDRDAGTHQIRYDGSVASEVDAAPGEGLLSSLAFWRDRPDEAVQNYQVAVAERGTGARVTVQDPDGNPVARGAARQVLSVLSEQLKP</sequence>
<evidence type="ECO:0000256" key="1">
    <source>
        <dbReference type="SAM" id="MobiDB-lite"/>
    </source>
</evidence>
<dbReference type="OrthoDB" id="9772575at2"/>
<evidence type="ECO:0000313" key="4">
    <source>
        <dbReference type="Proteomes" id="UP000017640"/>
    </source>
</evidence>
<dbReference type="PROSITE" id="PS51257">
    <property type="entry name" value="PROKAR_LIPOPROTEIN"/>
    <property type="match status" value="1"/>
</dbReference>
<accession>U5T560</accession>
<dbReference type="STRING" id="1335757.SPICUR_02295"/>
<evidence type="ECO:0000313" key="3">
    <source>
        <dbReference type="EMBL" id="AGY91473.1"/>
    </source>
</evidence>
<dbReference type="RefSeq" id="WP_023365640.1">
    <property type="nucleotide sequence ID" value="NC_022664.1"/>
</dbReference>
<feature type="chain" id="PRO_5004664453" description="Outer membrane protein assembly factor BamC" evidence="2">
    <location>
        <begin position="20"/>
        <end position="191"/>
    </location>
</feature>
<dbReference type="Proteomes" id="UP000017640">
    <property type="component" value="Chromosome"/>
</dbReference>
<name>U5T560_9GAMM</name>
<proteinExistence type="predicted"/>
<dbReference type="Pfam" id="PF06804">
    <property type="entry name" value="Lipoprotein_18"/>
    <property type="match status" value="1"/>
</dbReference>
<feature type="signal peptide" evidence="2">
    <location>
        <begin position="1"/>
        <end position="19"/>
    </location>
</feature>
<keyword evidence="4" id="KW-1185">Reference proteome</keyword>
<dbReference type="KEGG" id="spiu:SPICUR_02295"/>
<reference evidence="3 4" key="1">
    <citation type="journal article" date="2013" name="BMC Genomics">
        <title>Genomes of "Spiribacter", a streamlined, successful halophilic bacterium.</title>
        <authorList>
            <person name="Lopez-Perez M."/>
            <person name="Ghai R."/>
            <person name="Leon M.J."/>
            <person name="Rodriguez-Olmos A."/>
            <person name="Copa-Patino J.L."/>
            <person name="Soliveri J."/>
            <person name="Sanchez-Porro C."/>
            <person name="Ventosa A."/>
            <person name="Rodriguez-Valera F."/>
        </authorList>
    </citation>
    <scope>NUCLEOTIDE SEQUENCE [LARGE SCALE GENOMIC DNA]</scope>
    <source>
        <strain evidence="3 4">UAH-SP71</strain>
    </source>
</reference>
<dbReference type="AlphaFoldDB" id="U5T560"/>
<dbReference type="eggNOG" id="COG3317">
    <property type="taxonomic scope" value="Bacteria"/>
</dbReference>
<protein>
    <recommendedName>
        <fullName evidence="5">Outer membrane protein assembly factor BamC</fullName>
    </recommendedName>
</protein>
<dbReference type="InterPro" id="IPR042268">
    <property type="entry name" value="BamC_C"/>
</dbReference>
<dbReference type="Gene3D" id="3.30.310.170">
    <property type="entry name" value="Outer membrane protein assembly factor BamC"/>
    <property type="match status" value="1"/>
</dbReference>
<evidence type="ECO:0000256" key="2">
    <source>
        <dbReference type="SAM" id="SignalP"/>
    </source>
</evidence>
<organism evidence="3 4">
    <name type="scientific">Spiribacter curvatus</name>
    <dbReference type="NCBI Taxonomy" id="1335757"/>
    <lineage>
        <taxon>Bacteria</taxon>
        <taxon>Pseudomonadati</taxon>
        <taxon>Pseudomonadota</taxon>
        <taxon>Gammaproteobacteria</taxon>
        <taxon>Chromatiales</taxon>
        <taxon>Ectothiorhodospiraceae</taxon>
        <taxon>Spiribacter</taxon>
    </lineage>
</organism>
<evidence type="ECO:0008006" key="5">
    <source>
        <dbReference type="Google" id="ProtNLM"/>
    </source>
</evidence>
<dbReference type="InterPro" id="IPR010653">
    <property type="entry name" value="NlpB/DapX"/>
</dbReference>
<feature type="region of interest" description="Disordered" evidence="1">
    <location>
        <begin position="24"/>
        <end position="59"/>
    </location>
</feature>
<gene>
    <name evidence="3" type="ORF">SPICUR_02295</name>
</gene>